<protein>
    <submittedName>
        <fullName evidence="2">Uncharacterized protein</fullName>
    </submittedName>
</protein>
<feature type="signal peptide" evidence="1">
    <location>
        <begin position="1"/>
        <end position="21"/>
    </location>
</feature>
<reference evidence="2 3" key="1">
    <citation type="submission" date="2020-08" db="EMBL/GenBank/DDBJ databases">
        <title>Genomic Encyclopedia of Type Strains, Phase IV (KMG-IV): sequencing the most valuable type-strain genomes for metagenomic binning, comparative biology and taxonomic classification.</title>
        <authorList>
            <person name="Goeker M."/>
        </authorList>
    </citation>
    <scope>NUCLEOTIDE SEQUENCE [LARGE SCALE GENOMIC DNA]</scope>
    <source>
        <strain evidence="2 3">DSM 23562</strain>
    </source>
</reference>
<accession>A0A7W9SN20</accession>
<evidence type="ECO:0000313" key="2">
    <source>
        <dbReference type="EMBL" id="MBB6049641.1"/>
    </source>
</evidence>
<dbReference type="PROSITE" id="PS51257">
    <property type="entry name" value="PROKAR_LIPOPROTEIN"/>
    <property type="match status" value="1"/>
</dbReference>
<evidence type="ECO:0000313" key="3">
    <source>
        <dbReference type="Proteomes" id="UP000520814"/>
    </source>
</evidence>
<keyword evidence="3" id="KW-1185">Reference proteome</keyword>
<dbReference type="RefSeq" id="WP_184193238.1">
    <property type="nucleotide sequence ID" value="NZ_JACHGW010000001.1"/>
</dbReference>
<evidence type="ECO:0000256" key="1">
    <source>
        <dbReference type="SAM" id="SignalP"/>
    </source>
</evidence>
<organism evidence="2 3">
    <name type="scientific">Armatimonas rosea</name>
    <dbReference type="NCBI Taxonomy" id="685828"/>
    <lineage>
        <taxon>Bacteria</taxon>
        <taxon>Bacillati</taxon>
        <taxon>Armatimonadota</taxon>
        <taxon>Armatimonadia</taxon>
        <taxon>Armatimonadales</taxon>
        <taxon>Armatimonadaceae</taxon>
        <taxon>Armatimonas</taxon>
    </lineage>
</organism>
<dbReference type="AlphaFoldDB" id="A0A7W9SN20"/>
<proteinExistence type="predicted"/>
<name>A0A7W9SN20_ARMRO</name>
<comment type="caution">
    <text evidence="2">The sequence shown here is derived from an EMBL/GenBank/DDBJ whole genome shotgun (WGS) entry which is preliminary data.</text>
</comment>
<keyword evidence="1" id="KW-0732">Signal</keyword>
<sequence length="363" mass="37954">MKLNRRGMFSLLGGAGLLLMAGCGGGGSVSTTGTVTRATQERVGSVVRKLFSGGTMFGAVDGVGTVRDSAALSAAGSAPPPSSAAGYANGDVPQLGAFLKNMMQSGPGSRAKKVTRAEGDPAGMTLAPWPWWGEAQDYTYYDYYLGLWAKVTQKDGQIKTALFEDEALTKPAGEILSTWPTDWETFPQVWKSSYTFTAGFLKGAYGSSENVTNAGWSSGSSKYENVYADGWKDKGASNWGTGGSSWFNRSESADGAVWNESAGSWRSNGSGGTRMSTSDGYEAIFTHNSDGSGRGTVKGPEAGLPATITWDSQGNVTIRYADGTVETFNRWGIYYGGGGGVPMPLTLAGDGSVKSEVSTSSAR</sequence>
<dbReference type="EMBL" id="JACHGW010000001">
    <property type="protein sequence ID" value="MBB6049641.1"/>
    <property type="molecule type" value="Genomic_DNA"/>
</dbReference>
<gene>
    <name evidence="2" type="ORF">HNQ39_001403</name>
</gene>
<dbReference type="Proteomes" id="UP000520814">
    <property type="component" value="Unassembled WGS sequence"/>
</dbReference>
<feature type="chain" id="PRO_5030647128" evidence="1">
    <location>
        <begin position="22"/>
        <end position="363"/>
    </location>
</feature>